<evidence type="ECO:0000313" key="3">
    <source>
        <dbReference type="Proteomes" id="UP000177798"/>
    </source>
</evidence>
<evidence type="ECO:0000256" key="1">
    <source>
        <dbReference type="SAM" id="MobiDB-lite"/>
    </source>
</evidence>
<feature type="compositionally biased region" description="Basic and acidic residues" evidence="1">
    <location>
        <begin position="27"/>
        <end position="37"/>
    </location>
</feature>
<accession>A0A1D9Q1U4</accession>
<sequence length="239" mass="27022">MSKIPRSNDPYVNNQNAMPKPIDPESDEGKRKSELASRKRRRSISLKRVGSIIPKCPSPKMLPFKDAFKHFPKGWWKCTYAHCPVGAHSIGERICPEMRSPGEVFADGQVEGERDPIDKKEGWWCCTVEGCIIRSAFTTLELCCKCPGSLGRDQAIRSCEEERPKSSSAYNIKCVMAEMKQMAEESSEEEIDEMEGGLEEEEEYFIEPEDSSKPKKLLLLKLPFQLGEIVLADKLSSSR</sequence>
<reference evidence="3" key="1">
    <citation type="journal article" date="2017" name="Genome Biol. Evol.">
        <title>The complete genome sequence of the phytopathogenic fungus Sclerotinia sclerotiorum reveals insights into the genome architecture of broad host range pathogens.</title>
        <authorList>
            <person name="Derbyshire M."/>
            <person name="Denton-Giles M."/>
            <person name="Hegedus D."/>
            <person name="Seifbarghy S."/>
            <person name="Rollins J."/>
            <person name="van Kan J."/>
            <person name="Seidl M.F."/>
            <person name="Faino L."/>
            <person name="Mbengue M."/>
            <person name="Navaud O."/>
            <person name="Raffaele S."/>
            <person name="Hammond-Kosack K."/>
            <person name="Heard S."/>
            <person name="Oliver R."/>
        </authorList>
    </citation>
    <scope>NUCLEOTIDE SEQUENCE [LARGE SCALE GENOMIC DNA]</scope>
    <source>
        <strain evidence="3">ATCC 18683 / 1980 / Ss-1</strain>
    </source>
</reference>
<dbReference type="KEGG" id="ssl:SS1G_02605"/>
<gene>
    <name evidence="2" type="ORF">sscle_04g035820</name>
</gene>
<dbReference type="EMBL" id="CP017817">
    <property type="protein sequence ID" value="APA08812.1"/>
    <property type="molecule type" value="Genomic_DNA"/>
</dbReference>
<evidence type="ECO:0000313" key="2">
    <source>
        <dbReference type="EMBL" id="APA08812.1"/>
    </source>
</evidence>
<name>A0A1D9Q1U4_SCLS1</name>
<feature type="region of interest" description="Disordered" evidence="1">
    <location>
        <begin position="1"/>
        <end position="42"/>
    </location>
</feature>
<dbReference type="AlphaFoldDB" id="A0A1D9Q1U4"/>
<dbReference type="VEuPathDB" id="FungiDB:sscle_04g035820"/>
<organism evidence="2 3">
    <name type="scientific">Sclerotinia sclerotiorum (strain ATCC 18683 / 1980 / Ss-1)</name>
    <name type="common">White mold</name>
    <name type="synonym">Whetzelinia sclerotiorum</name>
    <dbReference type="NCBI Taxonomy" id="665079"/>
    <lineage>
        <taxon>Eukaryota</taxon>
        <taxon>Fungi</taxon>
        <taxon>Dikarya</taxon>
        <taxon>Ascomycota</taxon>
        <taxon>Pezizomycotina</taxon>
        <taxon>Leotiomycetes</taxon>
        <taxon>Helotiales</taxon>
        <taxon>Sclerotiniaceae</taxon>
        <taxon>Sclerotinia</taxon>
    </lineage>
</organism>
<dbReference type="Proteomes" id="UP000177798">
    <property type="component" value="Chromosome 4"/>
</dbReference>
<dbReference type="OMA" id="GWWKCTY"/>
<feature type="region of interest" description="Disordered" evidence="1">
    <location>
        <begin position="185"/>
        <end position="211"/>
    </location>
</feature>
<dbReference type="RefSeq" id="XP_001596385.1">
    <property type="nucleotide sequence ID" value="XM_001596335.1"/>
</dbReference>
<proteinExistence type="predicted"/>
<dbReference type="OrthoDB" id="3489820at2759"/>
<protein>
    <submittedName>
        <fullName evidence="2">Uncharacterized protein</fullName>
    </submittedName>
</protein>
<feature type="compositionally biased region" description="Acidic residues" evidence="1">
    <location>
        <begin position="185"/>
        <end position="209"/>
    </location>
</feature>